<organism evidence="2">
    <name type="scientific">termite gut metagenome</name>
    <dbReference type="NCBI Taxonomy" id="433724"/>
    <lineage>
        <taxon>unclassified sequences</taxon>
        <taxon>metagenomes</taxon>
        <taxon>organismal metagenomes</taxon>
    </lineage>
</organism>
<feature type="transmembrane region" description="Helical" evidence="1">
    <location>
        <begin position="6"/>
        <end position="27"/>
    </location>
</feature>
<protein>
    <recommendedName>
        <fullName evidence="3">LPXTG cell wall anchor domain-containing protein</fullName>
    </recommendedName>
</protein>
<reference evidence="2" key="1">
    <citation type="submission" date="2019-03" db="EMBL/GenBank/DDBJ databases">
        <title>Single cell metagenomics reveals metabolic interactions within the superorganism composed of flagellate Streblomastix strix and complex community of Bacteroidetes bacteria on its surface.</title>
        <authorList>
            <person name="Treitli S.C."/>
            <person name="Kolisko M."/>
            <person name="Husnik F."/>
            <person name="Keeling P."/>
            <person name="Hampl V."/>
        </authorList>
    </citation>
    <scope>NUCLEOTIDE SEQUENCE</scope>
    <source>
        <strain evidence="2">STM</strain>
    </source>
</reference>
<keyword evidence="1" id="KW-1133">Transmembrane helix</keyword>
<dbReference type="EMBL" id="SNRY01006849">
    <property type="protein sequence ID" value="KAA6311639.1"/>
    <property type="molecule type" value="Genomic_DNA"/>
</dbReference>
<proteinExistence type="predicted"/>
<sequence length="31" mass="3479">MNIEITSTQLIIGIGIAIILLLVIFLIKKRK</sequence>
<name>A0A5J4PSH0_9ZZZZ</name>
<comment type="caution">
    <text evidence="2">The sequence shown here is derived from an EMBL/GenBank/DDBJ whole genome shotgun (WGS) entry which is preliminary data.</text>
</comment>
<evidence type="ECO:0008006" key="3">
    <source>
        <dbReference type="Google" id="ProtNLM"/>
    </source>
</evidence>
<dbReference type="NCBIfam" id="TIGR01167">
    <property type="entry name" value="LPXTG_anchor"/>
    <property type="match status" value="1"/>
</dbReference>
<evidence type="ECO:0000313" key="2">
    <source>
        <dbReference type="EMBL" id="KAA6311639.1"/>
    </source>
</evidence>
<keyword evidence="1" id="KW-0472">Membrane</keyword>
<evidence type="ECO:0000256" key="1">
    <source>
        <dbReference type="SAM" id="Phobius"/>
    </source>
</evidence>
<gene>
    <name evidence="2" type="ORF">EZS27_037271</name>
</gene>
<keyword evidence="1" id="KW-0812">Transmembrane</keyword>
<feature type="non-terminal residue" evidence="2">
    <location>
        <position position="31"/>
    </location>
</feature>
<accession>A0A5J4PSH0</accession>
<dbReference type="AlphaFoldDB" id="A0A5J4PSH0"/>